<reference evidence="2" key="1">
    <citation type="submission" date="2022-05" db="EMBL/GenBank/DDBJ databases">
        <title>The Musa troglodytarum L. genome provides insights into the mechanism of non-climacteric behaviour and enrichment of carotenoids.</title>
        <authorList>
            <person name="Wang J."/>
        </authorList>
    </citation>
    <scope>NUCLEOTIDE SEQUENCE</scope>
    <source>
        <tissue evidence="2">Leaf</tissue>
    </source>
</reference>
<proteinExistence type="predicted"/>
<name>A0A9E7K119_9LILI</name>
<organism evidence="2 3">
    <name type="scientific">Musa troglodytarum</name>
    <name type="common">fe'i banana</name>
    <dbReference type="NCBI Taxonomy" id="320322"/>
    <lineage>
        <taxon>Eukaryota</taxon>
        <taxon>Viridiplantae</taxon>
        <taxon>Streptophyta</taxon>
        <taxon>Embryophyta</taxon>
        <taxon>Tracheophyta</taxon>
        <taxon>Spermatophyta</taxon>
        <taxon>Magnoliopsida</taxon>
        <taxon>Liliopsida</taxon>
        <taxon>Zingiberales</taxon>
        <taxon>Musaceae</taxon>
        <taxon>Musa</taxon>
    </lineage>
</organism>
<protein>
    <submittedName>
        <fullName evidence="2">Uncharacterized protein</fullName>
    </submittedName>
</protein>
<evidence type="ECO:0000313" key="2">
    <source>
        <dbReference type="EMBL" id="URD99554.1"/>
    </source>
</evidence>
<accession>A0A9E7K119</accession>
<keyword evidence="3" id="KW-1185">Reference proteome</keyword>
<evidence type="ECO:0000313" key="3">
    <source>
        <dbReference type="Proteomes" id="UP001055439"/>
    </source>
</evidence>
<sequence length="76" mass="8573">MVHSREEEKEKDRSRRGREEAEEWGGHQQGSACVCSFYAAFGSHILQVIWSSAENSSFKSSKFADTLMKSETNSAQ</sequence>
<dbReference type="EMBL" id="CP097506">
    <property type="protein sequence ID" value="URD99554.1"/>
    <property type="molecule type" value="Genomic_DNA"/>
</dbReference>
<gene>
    <name evidence="2" type="ORF">MUK42_24533</name>
</gene>
<dbReference type="AlphaFoldDB" id="A0A9E7K119"/>
<feature type="region of interest" description="Disordered" evidence="1">
    <location>
        <begin position="1"/>
        <end position="29"/>
    </location>
</feature>
<dbReference type="Proteomes" id="UP001055439">
    <property type="component" value="Chromosome 4"/>
</dbReference>
<evidence type="ECO:0000256" key="1">
    <source>
        <dbReference type="SAM" id="MobiDB-lite"/>
    </source>
</evidence>
<feature type="compositionally biased region" description="Basic and acidic residues" evidence="1">
    <location>
        <begin position="1"/>
        <end position="19"/>
    </location>
</feature>